<reference evidence="2" key="2">
    <citation type="journal article" date="2015" name="Fish Shellfish Immunol.">
        <title>Early steps in the European eel (Anguilla anguilla)-Vibrio vulnificus interaction in the gills: Role of the RtxA13 toxin.</title>
        <authorList>
            <person name="Callol A."/>
            <person name="Pajuelo D."/>
            <person name="Ebbesson L."/>
            <person name="Teles M."/>
            <person name="MacKenzie S."/>
            <person name="Amaro C."/>
        </authorList>
    </citation>
    <scope>NUCLEOTIDE SEQUENCE</scope>
</reference>
<name>A0A0E9U088_ANGAN</name>
<evidence type="ECO:0000313" key="2">
    <source>
        <dbReference type="EMBL" id="JAH58383.1"/>
    </source>
</evidence>
<reference evidence="2" key="1">
    <citation type="submission" date="2014-11" db="EMBL/GenBank/DDBJ databases">
        <authorList>
            <person name="Amaro Gonzalez C."/>
        </authorList>
    </citation>
    <scope>NUCLEOTIDE SEQUENCE</scope>
</reference>
<accession>A0A0E9U088</accession>
<dbReference type="AlphaFoldDB" id="A0A0E9U088"/>
<sequence length="62" mass="7023">MSPGFLGLNKWLFLLFCFVSFLKVKTKTRQMPFLTKNPPFSATGGKMISTHPSAMTPVPYQR</sequence>
<organism evidence="2">
    <name type="scientific">Anguilla anguilla</name>
    <name type="common">European freshwater eel</name>
    <name type="synonym">Muraena anguilla</name>
    <dbReference type="NCBI Taxonomy" id="7936"/>
    <lineage>
        <taxon>Eukaryota</taxon>
        <taxon>Metazoa</taxon>
        <taxon>Chordata</taxon>
        <taxon>Craniata</taxon>
        <taxon>Vertebrata</taxon>
        <taxon>Euteleostomi</taxon>
        <taxon>Actinopterygii</taxon>
        <taxon>Neopterygii</taxon>
        <taxon>Teleostei</taxon>
        <taxon>Anguilliformes</taxon>
        <taxon>Anguillidae</taxon>
        <taxon>Anguilla</taxon>
    </lineage>
</organism>
<feature type="chain" id="PRO_5002433116" evidence="1">
    <location>
        <begin position="27"/>
        <end position="62"/>
    </location>
</feature>
<protein>
    <submittedName>
        <fullName evidence="2">Uncharacterized protein</fullName>
    </submittedName>
</protein>
<proteinExistence type="predicted"/>
<evidence type="ECO:0000256" key="1">
    <source>
        <dbReference type="SAM" id="SignalP"/>
    </source>
</evidence>
<keyword evidence="1" id="KW-0732">Signal</keyword>
<feature type="signal peptide" evidence="1">
    <location>
        <begin position="1"/>
        <end position="26"/>
    </location>
</feature>
<dbReference type="EMBL" id="GBXM01050194">
    <property type="protein sequence ID" value="JAH58383.1"/>
    <property type="molecule type" value="Transcribed_RNA"/>
</dbReference>